<dbReference type="SMART" id="SM00320">
    <property type="entry name" value="WD40"/>
    <property type="match status" value="7"/>
</dbReference>
<feature type="repeat" description="WD" evidence="3">
    <location>
        <begin position="340"/>
        <end position="379"/>
    </location>
</feature>
<reference evidence="5 6" key="1">
    <citation type="submission" date="2015-04" db="EMBL/GenBank/DDBJ databases">
        <title>Draft genome of the roundworm Trichinella nativa.</title>
        <authorList>
            <person name="Mitreva M."/>
        </authorList>
    </citation>
    <scope>NUCLEOTIDE SEQUENCE [LARGE SCALE GENOMIC DNA]</scope>
    <source>
        <strain evidence="5 6">ISS45</strain>
    </source>
</reference>
<dbReference type="InterPro" id="IPR001680">
    <property type="entry name" value="WD40_rpt"/>
</dbReference>
<comment type="caution">
    <text evidence="5">The sequence shown here is derived from an EMBL/GenBank/DDBJ whole genome shotgun (WGS) entry which is preliminary data.</text>
</comment>
<gene>
    <name evidence="5" type="ORF">D917_00130</name>
</gene>
<dbReference type="PANTHER" id="PTHR19849">
    <property type="entry name" value="PHOSPHOLIPASE A-2-ACTIVATING PROTEIN"/>
    <property type="match status" value="1"/>
</dbReference>
<dbReference type="InterPro" id="IPR020472">
    <property type="entry name" value="WD40_PAC1"/>
</dbReference>
<dbReference type="CDD" id="cd00200">
    <property type="entry name" value="WD40"/>
    <property type="match status" value="1"/>
</dbReference>
<feature type="repeat" description="WD" evidence="3">
    <location>
        <begin position="380"/>
        <end position="419"/>
    </location>
</feature>
<dbReference type="GO" id="GO:0043161">
    <property type="term" value="P:proteasome-mediated ubiquitin-dependent protein catabolic process"/>
    <property type="evidence" value="ECO:0007669"/>
    <property type="project" value="TreeGrafter"/>
</dbReference>
<dbReference type="PROSITE" id="PS50082">
    <property type="entry name" value="WD_REPEATS_2"/>
    <property type="match status" value="6"/>
</dbReference>
<dbReference type="InterPro" id="IPR036047">
    <property type="entry name" value="F-box-like_dom_sf"/>
</dbReference>
<keyword evidence="2" id="KW-0677">Repeat</keyword>
<dbReference type="PRINTS" id="PR00320">
    <property type="entry name" value="GPROTEINBRPT"/>
</dbReference>
<dbReference type="SMART" id="SM00256">
    <property type="entry name" value="FBOX"/>
    <property type="match status" value="1"/>
</dbReference>
<evidence type="ECO:0000256" key="1">
    <source>
        <dbReference type="ARBA" id="ARBA00022574"/>
    </source>
</evidence>
<dbReference type="PROSITE" id="PS50181">
    <property type="entry name" value="FBOX"/>
    <property type="match status" value="1"/>
</dbReference>
<dbReference type="EMBL" id="LVZM01005430">
    <property type="protein sequence ID" value="OUC47013.1"/>
    <property type="molecule type" value="Genomic_DNA"/>
</dbReference>
<evidence type="ECO:0000259" key="4">
    <source>
        <dbReference type="PROSITE" id="PS50181"/>
    </source>
</evidence>
<sequence length="622" mass="69290">MSFKYLEPDNCNYLCLTIESAPFDTPEQSENVLDPSKAKVKRTCLASNSSYDEKNTCQNSFSEIDFQREQGTAFENKAAPAVQSITQTHDKAAVPVVAHWIKQFQELSVSDKSLALSELVKNCDLNELRNLHDTIQPYFQRDFISLLPADISLYILSFLPPQDLLTASLTCKSWRALTENHHLWKNICQRMNVFVPEREEISISKSSANSSCLWKRCYLRHCAVELNWRRGSPIRELFLRGHDEHVITCLQVWNGRIVSGSDDDTLKVWCTATGKVMCNPTVASDTTVVVRFQCLLTLTGHSGGVWSSQVSEDGSRIVSGSTDRTVKVWDSETGECIHTLYGHTSTVRCLALKGNILVSGSRDSNLRVWNIDTGECIRVFYGHLAAVRCVQFDGKRVVSGAYDYTIKVWDISTPSDLPVHTLLGHTNRVYSLQFDSERDLVISGSLDTSIKVWEIVNGRCIYTLVGHQSLTSGMQLRGNILVSGNADSTIKVWNISSGLCLHTLSGPNRHHSAVTSLQFLPNGLVVSSSDDGCVKLWDAINGMISFISILTHYPPLVKMYLILSGEFIRDLIRLPSGGAGGCIWRLRATSTSLICAVGSRNGTEDTKLLLLDFSLRSKQEDY</sequence>
<dbReference type="SUPFAM" id="SSF81383">
    <property type="entry name" value="F-box domain"/>
    <property type="match status" value="1"/>
</dbReference>
<name>A0A1Y3EPE1_9BILA</name>
<dbReference type="InterPro" id="IPR001810">
    <property type="entry name" value="F-box_dom"/>
</dbReference>
<keyword evidence="1 3" id="KW-0853">WD repeat</keyword>
<dbReference type="GO" id="GO:0043130">
    <property type="term" value="F:ubiquitin binding"/>
    <property type="evidence" value="ECO:0007669"/>
    <property type="project" value="TreeGrafter"/>
</dbReference>
<dbReference type="Gene3D" id="1.20.1280.50">
    <property type="match status" value="1"/>
</dbReference>
<protein>
    <submittedName>
        <fullName evidence="5">F-box domain protein</fullName>
    </submittedName>
</protein>
<dbReference type="Pfam" id="PF12937">
    <property type="entry name" value="F-box-like"/>
    <property type="match status" value="1"/>
</dbReference>
<feature type="repeat" description="WD" evidence="3">
    <location>
        <begin position="507"/>
        <end position="538"/>
    </location>
</feature>
<dbReference type="GO" id="GO:0005737">
    <property type="term" value="C:cytoplasm"/>
    <property type="evidence" value="ECO:0007669"/>
    <property type="project" value="TreeGrafter"/>
</dbReference>
<dbReference type="SUPFAM" id="SSF50978">
    <property type="entry name" value="WD40 repeat-like"/>
    <property type="match status" value="1"/>
</dbReference>
<evidence type="ECO:0000256" key="2">
    <source>
        <dbReference type="ARBA" id="ARBA00022737"/>
    </source>
</evidence>
<dbReference type="InterPro" id="IPR015943">
    <property type="entry name" value="WD40/YVTN_repeat-like_dom_sf"/>
</dbReference>
<evidence type="ECO:0000256" key="3">
    <source>
        <dbReference type="PROSITE-ProRule" id="PRU00221"/>
    </source>
</evidence>
<evidence type="ECO:0000313" key="6">
    <source>
        <dbReference type="Proteomes" id="UP000243006"/>
    </source>
</evidence>
<dbReference type="PANTHER" id="PTHR19849:SF1">
    <property type="entry name" value="F-BOX_WD REPEAT-CONTAINING PROTEIN 7"/>
    <property type="match status" value="1"/>
</dbReference>
<dbReference type="GO" id="GO:0005634">
    <property type="term" value="C:nucleus"/>
    <property type="evidence" value="ECO:0007669"/>
    <property type="project" value="TreeGrafter"/>
</dbReference>
<dbReference type="Gene3D" id="2.130.10.10">
    <property type="entry name" value="YVTN repeat-like/Quinoprotein amine dehydrogenase"/>
    <property type="match status" value="1"/>
</dbReference>
<evidence type="ECO:0000313" key="5">
    <source>
        <dbReference type="EMBL" id="OUC47013.1"/>
    </source>
</evidence>
<dbReference type="InterPro" id="IPR019775">
    <property type="entry name" value="WD40_repeat_CS"/>
</dbReference>
<dbReference type="PROSITE" id="PS50294">
    <property type="entry name" value="WD_REPEATS_REGION"/>
    <property type="match status" value="6"/>
</dbReference>
<dbReference type="Pfam" id="PF00400">
    <property type="entry name" value="WD40"/>
    <property type="match status" value="7"/>
</dbReference>
<dbReference type="Proteomes" id="UP000243006">
    <property type="component" value="Unassembled WGS sequence"/>
</dbReference>
<organism evidence="5 6">
    <name type="scientific">Trichinella nativa</name>
    <dbReference type="NCBI Taxonomy" id="6335"/>
    <lineage>
        <taxon>Eukaryota</taxon>
        <taxon>Metazoa</taxon>
        <taxon>Ecdysozoa</taxon>
        <taxon>Nematoda</taxon>
        <taxon>Enoplea</taxon>
        <taxon>Dorylaimia</taxon>
        <taxon>Trichinellida</taxon>
        <taxon>Trichinellidae</taxon>
        <taxon>Trichinella</taxon>
    </lineage>
</organism>
<dbReference type="InterPro" id="IPR036322">
    <property type="entry name" value="WD40_repeat_dom_sf"/>
</dbReference>
<feature type="domain" description="F-box" evidence="4">
    <location>
        <begin position="141"/>
        <end position="187"/>
    </location>
</feature>
<feature type="repeat" description="WD" evidence="3">
    <location>
        <begin position="422"/>
        <end position="463"/>
    </location>
</feature>
<accession>A0A1Y3EPE1</accession>
<feature type="repeat" description="WD" evidence="3">
    <location>
        <begin position="464"/>
        <end position="503"/>
    </location>
</feature>
<feature type="repeat" description="WD" evidence="3">
    <location>
        <begin position="298"/>
        <end position="339"/>
    </location>
</feature>
<dbReference type="GO" id="GO:0010992">
    <property type="term" value="P:ubiquitin recycling"/>
    <property type="evidence" value="ECO:0007669"/>
    <property type="project" value="TreeGrafter"/>
</dbReference>
<proteinExistence type="predicted"/>
<dbReference type="PROSITE" id="PS00678">
    <property type="entry name" value="WD_REPEATS_1"/>
    <property type="match status" value="5"/>
</dbReference>
<dbReference type="AlphaFoldDB" id="A0A1Y3EPE1"/>